<evidence type="ECO:0000256" key="5">
    <source>
        <dbReference type="ARBA" id="ARBA00023180"/>
    </source>
</evidence>
<dbReference type="OrthoDB" id="823504at2759"/>
<organism evidence="7 8">
    <name type="scientific">Daphnia pulex</name>
    <name type="common">Water flea</name>
    <dbReference type="NCBI Taxonomy" id="6669"/>
    <lineage>
        <taxon>Eukaryota</taxon>
        <taxon>Metazoa</taxon>
        <taxon>Ecdysozoa</taxon>
        <taxon>Arthropoda</taxon>
        <taxon>Crustacea</taxon>
        <taxon>Branchiopoda</taxon>
        <taxon>Diplostraca</taxon>
        <taxon>Cladocera</taxon>
        <taxon>Anomopoda</taxon>
        <taxon>Daphniidae</taxon>
        <taxon>Daphnia</taxon>
    </lineage>
</organism>
<evidence type="ECO:0000256" key="1">
    <source>
        <dbReference type="ARBA" id="ARBA00004613"/>
    </source>
</evidence>
<evidence type="ECO:0000256" key="6">
    <source>
        <dbReference type="PIRSR" id="PIRSR619791-2"/>
    </source>
</evidence>
<accession>E9GDT8</accession>
<dbReference type="EMBL" id="GL732540">
    <property type="protein sequence ID" value="EFX82421.1"/>
    <property type="molecule type" value="Genomic_DNA"/>
</dbReference>
<keyword evidence="4" id="KW-0732">Signal</keyword>
<dbReference type="GO" id="GO:0020037">
    <property type="term" value="F:heme binding"/>
    <property type="evidence" value="ECO:0007669"/>
    <property type="project" value="InterPro"/>
</dbReference>
<dbReference type="PANTHER" id="PTHR11475">
    <property type="entry name" value="OXIDASE/PEROXIDASE"/>
    <property type="match status" value="1"/>
</dbReference>
<evidence type="ECO:0000313" key="7">
    <source>
        <dbReference type="EMBL" id="EFX82421.1"/>
    </source>
</evidence>
<proteinExistence type="predicted"/>
<evidence type="ECO:0000313" key="8">
    <source>
        <dbReference type="Proteomes" id="UP000000305"/>
    </source>
</evidence>
<keyword evidence="6" id="KW-0479">Metal-binding</keyword>
<dbReference type="InParanoid" id="E9GDT8"/>
<keyword evidence="5" id="KW-0325">Glycoprotein</keyword>
<sequence length="567" mass="63813">INVQCPPPPVCKAVTSPYRTLDGSCNNIKQSTWGQSRTQLQRILSPDYANGIRLPRRAKNGGELPSPRLVSTSVVRDNLNHPHESNSYWVTQFGQFTDHDITQTVASKMDDLKDIECCAPDGQFLDSRNVHPECLPIDIPANDPFFSRFGRRCMTFVRSAPARRADCKLGYVEQMNDNTHFLDASQVYGSDEKKAKDLRSTFDLLPADDEFTAPCTLSKTLSGIDPPSHVKCFDAGDPRSSEIPELAVTQTILMRQHNKLVGELAAQNPHRDGEHLYQEARRILIAQMQHITYNEWLPIILGRTKMVELGLLTLKEGFSNDYDPNVNPSILNEFATVAFRFGHSLVQGKHELFNHNRKLTDSINLRNHFFKTQMVYTPGNVDKFLIGLATQPDQSVDNIVTEELTNHLFEEEGKGFGFDLVSLNIQRGRDHGIPGYNAYRVLCGLPRANNFDDLKDHIPQGIVDQFKSVYASVDDIDFYIAGISERPAAGALVGPTFQCIIADQFLKLKQGDRFFYDLGGQSGSFTESKFPFHFLQEIRKISWARIICDNSNIQTVQPLLFKSVSGL</sequence>
<dbReference type="InterPro" id="IPR037120">
    <property type="entry name" value="Haem_peroxidase_sf_animal"/>
</dbReference>
<keyword evidence="6" id="KW-0408">Iron</keyword>
<keyword evidence="2" id="KW-0964">Secreted</keyword>
<evidence type="ECO:0000256" key="4">
    <source>
        <dbReference type="ARBA" id="ARBA00022729"/>
    </source>
</evidence>
<dbReference type="HOGENOM" id="CLU_006087_5_2_1"/>
<comment type="subcellular location">
    <subcellularLocation>
        <location evidence="1">Secreted</location>
    </subcellularLocation>
</comment>
<keyword evidence="3" id="KW-0575">Peroxidase</keyword>
<name>E9GDT8_DAPPU</name>
<keyword evidence="6" id="KW-0349">Heme</keyword>
<dbReference type="PANTHER" id="PTHR11475:SF4">
    <property type="entry name" value="CHORION PEROXIDASE"/>
    <property type="match status" value="1"/>
</dbReference>
<dbReference type="InterPro" id="IPR019791">
    <property type="entry name" value="Haem_peroxidase_animal"/>
</dbReference>
<dbReference type="OMA" id="KISWARI"/>
<protein>
    <recommendedName>
        <fullName evidence="9">Peroxinectin</fullName>
    </recommendedName>
</protein>
<dbReference type="PhylomeDB" id="E9GDT8"/>
<dbReference type="Proteomes" id="UP000000305">
    <property type="component" value="Unassembled WGS sequence"/>
</dbReference>
<keyword evidence="8" id="KW-1185">Reference proteome</keyword>
<dbReference type="PROSITE" id="PS50292">
    <property type="entry name" value="PEROXIDASE_3"/>
    <property type="match status" value="1"/>
</dbReference>
<dbReference type="Gene3D" id="1.10.640.10">
    <property type="entry name" value="Haem peroxidase domain superfamily, animal type"/>
    <property type="match status" value="1"/>
</dbReference>
<dbReference type="SUPFAM" id="SSF48113">
    <property type="entry name" value="Heme-dependent peroxidases"/>
    <property type="match status" value="1"/>
</dbReference>
<feature type="non-terminal residue" evidence="7">
    <location>
        <position position="567"/>
    </location>
</feature>
<dbReference type="PRINTS" id="PR00457">
    <property type="entry name" value="ANPEROXIDASE"/>
</dbReference>
<dbReference type="GO" id="GO:0046872">
    <property type="term" value="F:metal ion binding"/>
    <property type="evidence" value="ECO:0007669"/>
    <property type="project" value="UniProtKB-KW"/>
</dbReference>
<dbReference type="GO" id="GO:0006979">
    <property type="term" value="P:response to oxidative stress"/>
    <property type="evidence" value="ECO:0007669"/>
    <property type="project" value="InterPro"/>
</dbReference>
<dbReference type="FunCoup" id="E9GDT8">
    <property type="interactions" value="38"/>
</dbReference>
<evidence type="ECO:0008006" key="9">
    <source>
        <dbReference type="Google" id="ProtNLM"/>
    </source>
</evidence>
<dbReference type="eggNOG" id="KOG2408">
    <property type="taxonomic scope" value="Eukaryota"/>
</dbReference>
<dbReference type="CDD" id="cd09823">
    <property type="entry name" value="peroxinectin_like"/>
    <property type="match status" value="1"/>
</dbReference>
<dbReference type="FunFam" id="1.10.640.10:FF:000003">
    <property type="entry name" value="chorion peroxidase"/>
    <property type="match status" value="1"/>
</dbReference>
<evidence type="ECO:0000256" key="3">
    <source>
        <dbReference type="ARBA" id="ARBA00022559"/>
    </source>
</evidence>
<reference evidence="7 8" key="1">
    <citation type="journal article" date="2011" name="Science">
        <title>The ecoresponsive genome of Daphnia pulex.</title>
        <authorList>
            <person name="Colbourne J.K."/>
            <person name="Pfrender M.E."/>
            <person name="Gilbert D."/>
            <person name="Thomas W.K."/>
            <person name="Tucker A."/>
            <person name="Oakley T.H."/>
            <person name="Tokishita S."/>
            <person name="Aerts A."/>
            <person name="Arnold G.J."/>
            <person name="Basu M.K."/>
            <person name="Bauer D.J."/>
            <person name="Caceres C.E."/>
            <person name="Carmel L."/>
            <person name="Casola C."/>
            <person name="Choi J.H."/>
            <person name="Detter J.C."/>
            <person name="Dong Q."/>
            <person name="Dusheyko S."/>
            <person name="Eads B.D."/>
            <person name="Frohlich T."/>
            <person name="Geiler-Samerotte K.A."/>
            <person name="Gerlach D."/>
            <person name="Hatcher P."/>
            <person name="Jogdeo S."/>
            <person name="Krijgsveld J."/>
            <person name="Kriventseva E.V."/>
            <person name="Kultz D."/>
            <person name="Laforsch C."/>
            <person name="Lindquist E."/>
            <person name="Lopez J."/>
            <person name="Manak J.R."/>
            <person name="Muller J."/>
            <person name="Pangilinan J."/>
            <person name="Patwardhan R.P."/>
            <person name="Pitluck S."/>
            <person name="Pritham E.J."/>
            <person name="Rechtsteiner A."/>
            <person name="Rho M."/>
            <person name="Rogozin I.B."/>
            <person name="Sakarya O."/>
            <person name="Salamov A."/>
            <person name="Schaack S."/>
            <person name="Shapiro H."/>
            <person name="Shiga Y."/>
            <person name="Skalitzky C."/>
            <person name="Smith Z."/>
            <person name="Souvorov A."/>
            <person name="Sung W."/>
            <person name="Tang Z."/>
            <person name="Tsuchiya D."/>
            <person name="Tu H."/>
            <person name="Vos H."/>
            <person name="Wang M."/>
            <person name="Wolf Y.I."/>
            <person name="Yamagata H."/>
            <person name="Yamada T."/>
            <person name="Ye Y."/>
            <person name="Shaw J.R."/>
            <person name="Andrews J."/>
            <person name="Crease T.J."/>
            <person name="Tang H."/>
            <person name="Lucas S.M."/>
            <person name="Robertson H.M."/>
            <person name="Bork P."/>
            <person name="Koonin E.V."/>
            <person name="Zdobnov E.M."/>
            <person name="Grigoriev I.V."/>
            <person name="Lynch M."/>
            <person name="Boore J.L."/>
        </authorList>
    </citation>
    <scope>NUCLEOTIDE SEQUENCE [LARGE SCALE GENOMIC DNA]</scope>
</reference>
<keyword evidence="3" id="KW-0560">Oxidoreductase</keyword>
<gene>
    <name evidence="7" type="ORF">DAPPUDRAFT_49291</name>
</gene>
<dbReference type="GO" id="GO:0005576">
    <property type="term" value="C:extracellular region"/>
    <property type="evidence" value="ECO:0007669"/>
    <property type="project" value="UniProtKB-SubCell"/>
</dbReference>
<dbReference type="GO" id="GO:0004601">
    <property type="term" value="F:peroxidase activity"/>
    <property type="evidence" value="ECO:0000318"/>
    <property type="project" value="GO_Central"/>
</dbReference>
<dbReference type="InterPro" id="IPR010255">
    <property type="entry name" value="Haem_peroxidase_sf"/>
</dbReference>
<feature type="binding site" description="axial binding residue" evidence="6">
    <location>
        <position position="343"/>
    </location>
    <ligand>
        <name>heme b</name>
        <dbReference type="ChEBI" id="CHEBI:60344"/>
    </ligand>
    <ligandPart>
        <name>Fe</name>
        <dbReference type="ChEBI" id="CHEBI:18248"/>
    </ligandPart>
</feature>
<evidence type="ECO:0000256" key="2">
    <source>
        <dbReference type="ARBA" id="ARBA00022525"/>
    </source>
</evidence>
<dbReference type="AlphaFoldDB" id="E9GDT8"/>
<dbReference type="Pfam" id="PF03098">
    <property type="entry name" value="An_peroxidase"/>
    <property type="match status" value="1"/>
</dbReference>
<dbReference type="KEGG" id="dpx:DAPPUDRAFT_49291"/>